<dbReference type="RefSeq" id="WP_064040082.1">
    <property type="nucleotide sequence ID" value="NZ_LUUJ01000062.1"/>
</dbReference>
<comment type="caution">
    <text evidence="2">The sequence shown here is derived from an EMBL/GenBank/DDBJ whole genome shotgun (WGS) entry which is preliminary data.</text>
</comment>
<dbReference type="InterPro" id="IPR047610">
    <property type="entry name" value="ImuA_translesion"/>
</dbReference>
<protein>
    <recommendedName>
        <fullName evidence="4">Translesion DNA synthesis-associated protein ImuA</fullName>
    </recommendedName>
</protein>
<gene>
    <name evidence="2" type="ORF">A1507_10090</name>
</gene>
<keyword evidence="1" id="KW-0227">DNA damage</keyword>
<evidence type="ECO:0000256" key="1">
    <source>
        <dbReference type="ARBA" id="ARBA00022763"/>
    </source>
</evidence>
<evidence type="ECO:0008006" key="4">
    <source>
        <dbReference type="Google" id="ProtNLM"/>
    </source>
</evidence>
<evidence type="ECO:0000313" key="2">
    <source>
        <dbReference type="EMBL" id="OAI18087.1"/>
    </source>
</evidence>
<reference evidence="2 3" key="1">
    <citation type="submission" date="2016-03" db="EMBL/GenBank/DDBJ databases">
        <authorList>
            <person name="Ploux O."/>
        </authorList>
    </citation>
    <scope>NUCLEOTIDE SEQUENCE [LARGE SCALE GENOMIC DNA]</scope>
    <source>
        <strain evidence="2 3">R-45378</strain>
    </source>
</reference>
<organism evidence="2 3">
    <name type="scientific">Methylomonas koyamae</name>
    <dbReference type="NCBI Taxonomy" id="702114"/>
    <lineage>
        <taxon>Bacteria</taxon>
        <taxon>Pseudomonadati</taxon>
        <taxon>Pseudomonadota</taxon>
        <taxon>Gammaproteobacteria</taxon>
        <taxon>Methylococcales</taxon>
        <taxon>Methylococcaceae</taxon>
        <taxon>Methylomonas</taxon>
    </lineage>
</organism>
<name>A0A177NJC1_9GAMM</name>
<dbReference type="PANTHER" id="PTHR35369">
    <property type="entry name" value="BLR3025 PROTEIN-RELATED"/>
    <property type="match status" value="1"/>
</dbReference>
<sequence length="203" mass="21261">MNPALAELLRSRAGIWRGLHCDHAAWAVVGSGFAELDASLPGGGWPLGSLAEIAIPAPGCGELRLLLPAIAGLSRAGRRIAWIAPPYRPYAPALSQAGVALAQLLAVNVDKDHDIAWCAEKLLRSGGCGMVLLWPRRLDARQIRRLQLAAETGSALAVLFALPGQSYSGAALRVAVRPSASGLAVDIVKARGSLRRASLILSL</sequence>
<proteinExistence type="predicted"/>
<dbReference type="PIRSF" id="PIRSF037290">
    <property type="entry name" value="UCP037290"/>
    <property type="match status" value="1"/>
</dbReference>
<dbReference type="Proteomes" id="UP000077857">
    <property type="component" value="Unassembled WGS sequence"/>
</dbReference>
<dbReference type="SUPFAM" id="SSF52540">
    <property type="entry name" value="P-loop containing nucleoside triphosphate hydrolases"/>
    <property type="match status" value="1"/>
</dbReference>
<dbReference type="InterPro" id="IPR017166">
    <property type="entry name" value="UCP037290"/>
</dbReference>
<dbReference type="GO" id="GO:0006281">
    <property type="term" value="P:DNA repair"/>
    <property type="evidence" value="ECO:0007669"/>
    <property type="project" value="TreeGrafter"/>
</dbReference>
<dbReference type="OrthoDB" id="9811176at2"/>
<dbReference type="EMBL" id="LUUJ01000062">
    <property type="protein sequence ID" value="OAI18087.1"/>
    <property type="molecule type" value="Genomic_DNA"/>
</dbReference>
<dbReference type="InterPro" id="IPR027417">
    <property type="entry name" value="P-loop_NTPase"/>
</dbReference>
<dbReference type="AlphaFoldDB" id="A0A177NJC1"/>
<dbReference type="InterPro" id="IPR050356">
    <property type="entry name" value="SulA_CellDiv_inhibitor"/>
</dbReference>
<dbReference type="Gene3D" id="3.40.50.300">
    <property type="entry name" value="P-loop containing nucleotide triphosphate hydrolases"/>
    <property type="match status" value="1"/>
</dbReference>
<evidence type="ECO:0000313" key="3">
    <source>
        <dbReference type="Proteomes" id="UP000077857"/>
    </source>
</evidence>
<dbReference type="PANTHER" id="PTHR35369:SF3">
    <property type="entry name" value="TRANSLESION DNA SYNTHESIS-ASSOCIATED PROTEIN IMUA"/>
    <property type="match status" value="1"/>
</dbReference>
<dbReference type="NCBIfam" id="NF033429">
    <property type="entry name" value="ImuA_translesion"/>
    <property type="match status" value="1"/>
</dbReference>
<accession>A0A177NJC1</accession>